<dbReference type="OrthoDB" id="5196645at2"/>
<proteinExistence type="predicted"/>
<keyword evidence="5" id="KW-1185">Reference proteome</keyword>
<dbReference type="Proteomes" id="UP000280501">
    <property type="component" value="Unassembled WGS sequence"/>
</dbReference>
<feature type="domain" description="Excalibur calcium-binding" evidence="3">
    <location>
        <begin position="409"/>
        <end position="445"/>
    </location>
</feature>
<dbReference type="RefSeq" id="WP_123812830.1">
    <property type="nucleotide sequence ID" value="NZ_RKQZ01000001.1"/>
</dbReference>
<dbReference type="AlphaFoldDB" id="A0A3N4YEJ4"/>
<feature type="compositionally biased region" description="Low complexity" evidence="1">
    <location>
        <begin position="63"/>
        <end position="73"/>
    </location>
</feature>
<comment type="caution">
    <text evidence="4">The sequence shown here is derived from an EMBL/GenBank/DDBJ whole genome shotgun (WGS) entry which is preliminary data.</text>
</comment>
<evidence type="ECO:0000313" key="4">
    <source>
        <dbReference type="EMBL" id="RPF19539.1"/>
    </source>
</evidence>
<feature type="compositionally biased region" description="Pro residues" evidence="1">
    <location>
        <begin position="200"/>
        <end position="211"/>
    </location>
</feature>
<evidence type="ECO:0000313" key="5">
    <source>
        <dbReference type="Proteomes" id="UP000280501"/>
    </source>
</evidence>
<feature type="compositionally biased region" description="Acidic residues" evidence="1">
    <location>
        <begin position="389"/>
        <end position="399"/>
    </location>
</feature>
<organism evidence="4 5">
    <name type="scientific">Myceligenerans xiligouense</name>
    <dbReference type="NCBI Taxonomy" id="253184"/>
    <lineage>
        <taxon>Bacteria</taxon>
        <taxon>Bacillati</taxon>
        <taxon>Actinomycetota</taxon>
        <taxon>Actinomycetes</taxon>
        <taxon>Micrococcales</taxon>
        <taxon>Promicromonosporaceae</taxon>
        <taxon>Myceligenerans</taxon>
    </lineage>
</organism>
<feature type="compositionally biased region" description="Pro residues" evidence="1">
    <location>
        <begin position="44"/>
        <end position="62"/>
    </location>
</feature>
<name>A0A3N4YEJ4_9MICO</name>
<feature type="compositionally biased region" description="Pro residues" evidence="1">
    <location>
        <begin position="252"/>
        <end position="264"/>
    </location>
</feature>
<feature type="region of interest" description="Disordered" evidence="1">
    <location>
        <begin position="1"/>
        <end position="227"/>
    </location>
</feature>
<accession>A0A3N4YEJ4</accession>
<feature type="compositionally biased region" description="Pro residues" evidence="1">
    <location>
        <begin position="165"/>
        <end position="189"/>
    </location>
</feature>
<feature type="compositionally biased region" description="Gly residues" evidence="1">
    <location>
        <begin position="190"/>
        <end position="199"/>
    </location>
</feature>
<protein>
    <submittedName>
        <fullName evidence="4">F0F1-type ATP synthase membrane subunit b/b</fullName>
    </submittedName>
</protein>
<feature type="compositionally biased region" description="Basic and acidic residues" evidence="1">
    <location>
        <begin position="358"/>
        <end position="384"/>
    </location>
</feature>
<dbReference type="SMART" id="SM00894">
    <property type="entry name" value="Excalibur"/>
    <property type="match status" value="1"/>
</dbReference>
<keyword evidence="2" id="KW-0812">Transmembrane</keyword>
<feature type="region of interest" description="Disordered" evidence="1">
    <location>
        <begin position="358"/>
        <end position="448"/>
    </location>
</feature>
<reference evidence="4 5" key="1">
    <citation type="submission" date="2018-11" db="EMBL/GenBank/DDBJ databases">
        <title>Sequencing the genomes of 1000 actinobacteria strains.</title>
        <authorList>
            <person name="Klenk H.-P."/>
        </authorList>
    </citation>
    <scope>NUCLEOTIDE SEQUENCE [LARGE SCALE GENOMIC DNA]</scope>
    <source>
        <strain evidence="4 5">DSM 15700</strain>
    </source>
</reference>
<evidence type="ECO:0000259" key="3">
    <source>
        <dbReference type="SMART" id="SM00894"/>
    </source>
</evidence>
<feature type="transmembrane region" description="Helical" evidence="2">
    <location>
        <begin position="294"/>
        <end position="317"/>
    </location>
</feature>
<dbReference type="InterPro" id="IPR008613">
    <property type="entry name" value="Excalibur_Ca-bd_domain"/>
</dbReference>
<dbReference type="Pfam" id="PF05901">
    <property type="entry name" value="Excalibur"/>
    <property type="match status" value="1"/>
</dbReference>
<gene>
    <name evidence="4" type="ORF">EDD34_0089</name>
</gene>
<keyword evidence="2" id="KW-1133">Transmembrane helix</keyword>
<sequence>MAVRFNPPPGWQVPPGFRPDASWVPDPSWPPAPPGWEYWIREPNPAPPAPPAPAAPAGPPAAPSGTGNPPSAGQDSTRIIAPAERAPHASPVDELTVRRVPDDAAGTRAPDEPTVSLPAEGPGPGRPGTDETMVHPVPVGDGPAPREDTSTMALQAVPGTGAPAPLTPGPPGPPPGQAPPGSPLPPGMPGGPGFGGYGAPPGPGAPGPGGPGGPGMLPPEGQAPKSSVAAMGQNLLGSIKSLGTRSRAHEPAPVPPGPATPMPPGAGVHGPGGRPPAGRPGGTPGGAKPPGTPLLIGVGIAGAALGVIIGVVVTAGLQADANQAITNAEQIQAEVAAEREQLDQDLAQLKEQRNEVAKREQELSKRETELTKNERELNEQREQQQQEQQENEEEWEEENNGNGNDGFQFFFTCDDVRAAGRAPLPDSDPSYRWDLDRNGNGLACEDGE</sequence>
<evidence type="ECO:0000256" key="2">
    <source>
        <dbReference type="SAM" id="Phobius"/>
    </source>
</evidence>
<feature type="compositionally biased region" description="Pro residues" evidence="1">
    <location>
        <begin position="1"/>
        <end position="12"/>
    </location>
</feature>
<feature type="region of interest" description="Disordered" evidence="1">
    <location>
        <begin position="244"/>
        <end position="290"/>
    </location>
</feature>
<dbReference type="EMBL" id="RKQZ01000001">
    <property type="protein sequence ID" value="RPF19539.1"/>
    <property type="molecule type" value="Genomic_DNA"/>
</dbReference>
<keyword evidence="2" id="KW-0472">Membrane</keyword>
<evidence type="ECO:0000256" key="1">
    <source>
        <dbReference type="SAM" id="MobiDB-lite"/>
    </source>
</evidence>